<dbReference type="SUPFAM" id="SSF56954">
    <property type="entry name" value="Outer membrane efflux proteins (OEP)"/>
    <property type="match status" value="1"/>
</dbReference>
<evidence type="ECO:0000256" key="1">
    <source>
        <dbReference type="ARBA" id="ARBA00004442"/>
    </source>
</evidence>
<evidence type="ECO:0000256" key="6">
    <source>
        <dbReference type="ARBA" id="ARBA00023136"/>
    </source>
</evidence>
<accession>A0A2G9X258</accession>
<organism evidence="9 10">
    <name type="scientific">Pleomorphomonas carboxyditropha</name>
    <dbReference type="NCBI Taxonomy" id="2023338"/>
    <lineage>
        <taxon>Bacteria</taxon>
        <taxon>Pseudomonadati</taxon>
        <taxon>Pseudomonadota</taxon>
        <taxon>Alphaproteobacteria</taxon>
        <taxon>Hyphomicrobiales</taxon>
        <taxon>Pleomorphomonadaceae</taxon>
        <taxon>Pleomorphomonas</taxon>
    </lineage>
</organism>
<evidence type="ECO:0000256" key="2">
    <source>
        <dbReference type="ARBA" id="ARBA00007613"/>
    </source>
</evidence>
<dbReference type="Pfam" id="PF02321">
    <property type="entry name" value="OEP"/>
    <property type="match status" value="2"/>
</dbReference>
<dbReference type="Gene3D" id="1.20.1600.10">
    <property type="entry name" value="Outer membrane efflux proteins (OEP)"/>
    <property type="match status" value="1"/>
</dbReference>
<dbReference type="GO" id="GO:0015562">
    <property type="term" value="F:efflux transmembrane transporter activity"/>
    <property type="evidence" value="ECO:0007669"/>
    <property type="project" value="InterPro"/>
</dbReference>
<evidence type="ECO:0008006" key="11">
    <source>
        <dbReference type="Google" id="ProtNLM"/>
    </source>
</evidence>
<evidence type="ECO:0000313" key="9">
    <source>
        <dbReference type="EMBL" id="PIP00451.1"/>
    </source>
</evidence>
<feature type="chain" id="PRO_5013970577" description="Transporter" evidence="8">
    <location>
        <begin position="29"/>
        <end position="417"/>
    </location>
</feature>
<dbReference type="RefSeq" id="WP_100079785.1">
    <property type="nucleotide sequence ID" value="NZ_NQVN01000002.1"/>
</dbReference>
<dbReference type="OrthoDB" id="9769048at2"/>
<dbReference type="GO" id="GO:1990281">
    <property type="term" value="C:efflux pump complex"/>
    <property type="evidence" value="ECO:0007669"/>
    <property type="project" value="TreeGrafter"/>
</dbReference>
<keyword evidence="6" id="KW-0472">Membrane</keyword>
<comment type="caution">
    <text evidence="9">The sequence shown here is derived from an EMBL/GenBank/DDBJ whole genome shotgun (WGS) entry which is preliminary data.</text>
</comment>
<evidence type="ECO:0000256" key="7">
    <source>
        <dbReference type="ARBA" id="ARBA00023237"/>
    </source>
</evidence>
<evidence type="ECO:0000256" key="5">
    <source>
        <dbReference type="ARBA" id="ARBA00022692"/>
    </source>
</evidence>
<feature type="signal peptide" evidence="8">
    <location>
        <begin position="1"/>
        <end position="28"/>
    </location>
</feature>
<keyword evidence="10" id="KW-1185">Reference proteome</keyword>
<evidence type="ECO:0000256" key="4">
    <source>
        <dbReference type="ARBA" id="ARBA00022452"/>
    </source>
</evidence>
<dbReference type="PANTHER" id="PTHR30026:SF20">
    <property type="entry name" value="OUTER MEMBRANE PROTEIN TOLC"/>
    <property type="match status" value="1"/>
</dbReference>
<keyword evidence="4" id="KW-1134">Transmembrane beta strand</keyword>
<dbReference type="GO" id="GO:0015288">
    <property type="term" value="F:porin activity"/>
    <property type="evidence" value="ECO:0007669"/>
    <property type="project" value="TreeGrafter"/>
</dbReference>
<keyword evidence="7" id="KW-0998">Cell outer membrane</keyword>
<name>A0A2G9X258_9HYPH</name>
<evidence type="ECO:0000256" key="3">
    <source>
        <dbReference type="ARBA" id="ARBA00022448"/>
    </source>
</evidence>
<proteinExistence type="inferred from homology"/>
<dbReference type="GO" id="GO:0009279">
    <property type="term" value="C:cell outer membrane"/>
    <property type="evidence" value="ECO:0007669"/>
    <property type="project" value="UniProtKB-SubCell"/>
</dbReference>
<dbReference type="AlphaFoldDB" id="A0A2G9X258"/>
<dbReference type="EMBL" id="NQVN01000002">
    <property type="protein sequence ID" value="PIP00451.1"/>
    <property type="molecule type" value="Genomic_DNA"/>
</dbReference>
<keyword evidence="8" id="KW-0732">Signal</keyword>
<evidence type="ECO:0000313" key="10">
    <source>
        <dbReference type="Proteomes" id="UP000231070"/>
    </source>
</evidence>
<reference evidence="9 10" key="1">
    <citation type="submission" date="2017-08" db="EMBL/GenBank/DDBJ databases">
        <title>Pleomorphomonas carboxidotrophicus sp. nov., a new mesophilic hydrogenogenic carboxidotroph.</title>
        <authorList>
            <person name="Esquivel-Elizondo S."/>
            <person name="Krajmalnik-Brown R."/>
            <person name="Maldonado J."/>
        </authorList>
    </citation>
    <scope>NUCLEOTIDE SEQUENCE [LARGE SCALE GENOMIC DNA]</scope>
    <source>
        <strain evidence="9 10">SVCO-16</strain>
    </source>
</reference>
<keyword evidence="5" id="KW-0812">Transmembrane</keyword>
<gene>
    <name evidence="9" type="ORF">CJ014_06900</name>
</gene>
<protein>
    <recommendedName>
        <fullName evidence="11">Transporter</fullName>
    </recommendedName>
</protein>
<dbReference type="InterPro" id="IPR051906">
    <property type="entry name" value="TolC-like"/>
</dbReference>
<dbReference type="InterPro" id="IPR003423">
    <property type="entry name" value="OMP_efflux"/>
</dbReference>
<evidence type="ECO:0000256" key="8">
    <source>
        <dbReference type="SAM" id="SignalP"/>
    </source>
</evidence>
<comment type="similarity">
    <text evidence="2">Belongs to the outer membrane factor (OMF) (TC 1.B.17) family.</text>
</comment>
<dbReference type="Proteomes" id="UP000231070">
    <property type="component" value="Unassembled WGS sequence"/>
</dbReference>
<keyword evidence="3" id="KW-0813">Transport</keyword>
<sequence length="417" mass="45006">MFSPALPRAAGTWLAVPIAGLLAFGAQAAEPKSELADLLAIARRMNPEVAATALDADAARARVDYAGAWDDPKVKIELTSPRHDFGSLSEETYQIRQMLPLWGQTALKREIAEWEASKATASVRDVEIQIAYRVKVAYAEYHSAHLALDETQKLTVLFDRLAGIARARYAENAAPLADVTGVQSEAGALRADIARLSAEKKAAAARLNRLLGRNADTPLAARPSPRAMPPLRAINTEELVGRANAGSPRVRMGLAEVGAANSEQRLAERNFLPGVELGASAMRENDRFEGVEVMVEFSVPLQWNAKRAEQREAAAKAAAARVRLDALRLDNDADIRAAFSDLTALGTRRKVIAGTTLPQARIALDASTKAYALGKADFPTVLAAEQALRRALVDSIEATFKEQLALAEIERIVGEDF</sequence>
<dbReference type="PANTHER" id="PTHR30026">
    <property type="entry name" value="OUTER MEMBRANE PROTEIN TOLC"/>
    <property type="match status" value="1"/>
</dbReference>
<comment type="subcellular location">
    <subcellularLocation>
        <location evidence="1">Cell outer membrane</location>
    </subcellularLocation>
</comment>